<feature type="region of interest" description="Disordered" evidence="1">
    <location>
        <begin position="174"/>
        <end position="205"/>
    </location>
</feature>
<dbReference type="Gene3D" id="3.40.50.410">
    <property type="entry name" value="von Willebrand factor, type A domain"/>
    <property type="match status" value="1"/>
</dbReference>
<name>A0A6J5T2E3_9CAUD</name>
<dbReference type="Pfam" id="PF09967">
    <property type="entry name" value="DUF2201"/>
    <property type="match status" value="1"/>
</dbReference>
<evidence type="ECO:0000259" key="2">
    <source>
        <dbReference type="Pfam" id="PF09967"/>
    </source>
</evidence>
<dbReference type="InterPro" id="IPR036465">
    <property type="entry name" value="vWFA_dom_sf"/>
</dbReference>
<organism evidence="4">
    <name type="scientific">uncultured Caudovirales phage</name>
    <dbReference type="NCBI Taxonomy" id="2100421"/>
    <lineage>
        <taxon>Viruses</taxon>
        <taxon>Duplodnaviria</taxon>
        <taxon>Heunggongvirae</taxon>
        <taxon>Uroviricota</taxon>
        <taxon>Caudoviricetes</taxon>
        <taxon>Peduoviridae</taxon>
        <taxon>Maltschvirus</taxon>
        <taxon>Maltschvirus maltsch</taxon>
    </lineage>
</organism>
<feature type="compositionally biased region" description="Acidic residues" evidence="1">
    <location>
        <begin position="174"/>
        <end position="192"/>
    </location>
</feature>
<dbReference type="InterPro" id="IPR018698">
    <property type="entry name" value="VWA-like_dom"/>
</dbReference>
<proteinExistence type="predicted"/>
<dbReference type="EMBL" id="LR797503">
    <property type="protein sequence ID" value="CAB4221151.1"/>
    <property type="molecule type" value="Genomic_DNA"/>
</dbReference>
<dbReference type="PANTHER" id="PTHR38730:SF1">
    <property type="entry name" value="SLL7028 PROTEIN"/>
    <property type="match status" value="1"/>
</dbReference>
<evidence type="ECO:0000256" key="1">
    <source>
        <dbReference type="SAM" id="MobiDB-lite"/>
    </source>
</evidence>
<reference evidence="4" key="1">
    <citation type="submission" date="2020-05" db="EMBL/GenBank/DDBJ databases">
        <authorList>
            <person name="Chiriac C."/>
            <person name="Salcher M."/>
            <person name="Ghai R."/>
            <person name="Kavagutti S V."/>
        </authorList>
    </citation>
    <scope>NUCLEOTIDE SEQUENCE</scope>
</reference>
<dbReference type="InterPro" id="IPR025154">
    <property type="entry name" value="Put_metallopeptidase_dom"/>
</dbReference>
<dbReference type="PANTHER" id="PTHR38730">
    <property type="entry name" value="SLL7028 PROTEIN"/>
    <property type="match status" value="1"/>
</dbReference>
<sequence length="422" mass="47619">MSDTTLAEKQKVVTVTNPKIDAIAREKLITARVGLLLRAGFFGNLATRLKLINGDTWCSTAATDGRNFWYNSEFINRLSLKECEFLFGHEVLHVVYDHLGRRENRDPVLSNIAADYCVNQDLVDHNIGQKITTVPILLDRKYRGMSYEEVYDDLYKNAKKIDIKKLIDQMLDEHLDEDDGDGDGDGDGEEVDGNGKGRPKLSKDERKALRDEIKEAVLQAAQAAGSNDLPDGVKRLIKDMTESVIDWRELLLQQIQSTIKDDYSFMRINRRGWHMDAILPGTKYGETVDICVAIDTSGSIGNDELKIFLGEIQGIMDSYTGYNIKVWCFDTDVHNMQEFTQDNMKLISEYEPAGGGGTLFEANFEFMKENGIEPKKLVVFTDGYPNGSWGDANYCDTVWIIKGNPSAQPPFGIWAYYEDAVK</sequence>
<gene>
    <name evidence="4" type="ORF">UFOVP1636_161</name>
</gene>
<feature type="domain" description="VWA-like" evidence="2">
    <location>
        <begin position="290"/>
        <end position="412"/>
    </location>
</feature>
<evidence type="ECO:0000259" key="3">
    <source>
        <dbReference type="Pfam" id="PF13203"/>
    </source>
</evidence>
<dbReference type="SUPFAM" id="SSF53300">
    <property type="entry name" value="vWA-like"/>
    <property type="match status" value="1"/>
</dbReference>
<dbReference type="Pfam" id="PF13203">
    <property type="entry name" value="DUF2201_N"/>
    <property type="match status" value="1"/>
</dbReference>
<dbReference type="CDD" id="cd00198">
    <property type="entry name" value="vWFA"/>
    <property type="match status" value="1"/>
</dbReference>
<accession>A0A6J5T2E3</accession>
<protein>
    <submittedName>
        <fullName evidence="4">VWFA domain containing protein</fullName>
    </submittedName>
</protein>
<evidence type="ECO:0000313" key="4">
    <source>
        <dbReference type="EMBL" id="CAB4221151.1"/>
    </source>
</evidence>
<feature type="domain" description="Putative metallopeptidase" evidence="3">
    <location>
        <begin position="27"/>
        <end position="272"/>
    </location>
</feature>